<dbReference type="InterPro" id="IPR008927">
    <property type="entry name" value="6-PGluconate_DH-like_C_sf"/>
</dbReference>
<dbReference type="Proteomes" id="UP000178425">
    <property type="component" value="Unassembled WGS sequence"/>
</dbReference>
<dbReference type="SUPFAM" id="SSF51735">
    <property type="entry name" value="NAD(P)-binding Rossmann-fold domains"/>
    <property type="match status" value="1"/>
</dbReference>
<name>A0A1F5WTD2_9BACT</name>
<reference evidence="3 4" key="1">
    <citation type="journal article" date="2016" name="Nat. Commun.">
        <title>Thousands of microbial genomes shed light on interconnected biogeochemical processes in an aquifer system.</title>
        <authorList>
            <person name="Anantharaman K."/>
            <person name="Brown C.T."/>
            <person name="Hug L.A."/>
            <person name="Sharon I."/>
            <person name="Castelle C.J."/>
            <person name="Probst A.J."/>
            <person name="Thomas B.C."/>
            <person name="Singh A."/>
            <person name="Wilkins M.J."/>
            <person name="Karaoz U."/>
            <person name="Brodie E.L."/>
            <person name="Williams K.H."/>
            <person name="Hubbard S.S."/>
            <person name="Banfield J.F."/>
        </authorList>
    </citation>
    <scope>NUCLEOTIDE SEQUENCE [LARGE SCALE GENOMIC DNA]</scope>
</reference>
<feature type="domain" description="Ketopantoate reductase C-terminal" evidence="2">
    <location>
        <begin position="164"/>
        <end position="268"/>
    </location>
</feature>
<dbReference type="PANTHER" id="PTHR21708">
    <property type="entry name" value="PROBABLE 2-DEHYDROPANTOATE 2-REDUCTASE"/>
    <property type="match status" value="1"/>
</dbReference>
<evidence type="ECO:0008006" key="5">
    <source>
        <dbReference type="Google" id="ProtNLM"/>
    </source>
</evidence>
<dbReference type="Gene3D" id="3.40.50.720">
    <property type="entry name" value="NAD(P)-binding Rossmann-like Domain"/>
    <property type="match status" value="1"/>
</dbReference>
<dbReference type="GO" id="GO:0005737">
    <property type="term" value="C:cytoplasm"/>
    <property type="evidence" value="ECO:0007669"/>
    <property type="project" value="TreeGrafter"/>
</dbReference>
<dbReference type="SUPFAM" id="SSF48179">
    <property type="entry name" value="6-phosphogluconate dehydrogenase C-terminal domain-like"/>
    <property type="match status" value="1"/>
</dbReference>
<dbReference type="AlphaFoldDB" id="A0A1F5WTD2"/>
<organism evidence="3 4">
    <name type="scientific">Candidatus Giovannonibacteria bacterium RIFCSPHIGHO2_02_43_13</name>
    <dbReference type="NCBI Taxonomy" id="1798330"/>
    <lineage>
        <taxon>Bacteria</taxon>
        <taxon>Candidatus Giovannoniibacteriota</taxon>
    </lineage>
</organism>
<evidence type="ECO:0000313" key="4">
    <source>
        <dbReference type="Proteomes" id="UP000178425"/>
    </source>
</evidence>
<dbReference type="InterPro" id="IPR013752">
    <property type="entry name" value="KPA_reductase"/>
</dbReference>
<feature type="domain" description="Ketopantoate reductase N-terminal" evidence="1">
    <location>
        <begin position="48"/>
        <end position="132"/>
    </location>
</feature>
<dbReference type="InterPro" id="IPR051402">
    <property type="entry name" value="KPR-Related"/>
</dbReference>
<sequence>MAEGGKIKMRAAIVGPGAVGKFLSMKLVQVDGVDVVQIGKKDSFEKISAELDFIFIAVKQPDFSAAIRKLYPLIGSNVLIIPLQNGIEHYEILEGRFGKNAVAGTIGGLEVYKSGKKLVWRRSGNEHINLASRDNAARRRLSRELRPILNSTGIKTSIGNDPKKILWEKLVRMCAIVGVCAASGLPIGKVLQDNGWKNSLVKALKAATEIAKADGTSVSVSNALSAILALSPKFEPSLLKDLKRKKPNELDAILGAVVRRGEKLGVGAGPIAELILKIKKKYKLK</sequence>
<evidence type="ECO:0000259" key="1">
    <source>
        <dbReference type="Pfam" id="PF02558"/>
    </source>
</evidence>
<proteinExistence type="predicted"/>
<accession>A0A1F5WTD2</accession>
<dbReference type="Pfam" id="PF02558">
    <property type="entry name" value="ApbA"/>
    <property type="match status" value="1"/>
</dbReference>
<dbReference type="Pfam" id="PF08546">
    <property type="entry name" value="ApbA_C"/>
    <property type="match status" value="1"/>
</dbReference>
<dbReference type="InterPro" id="IPR036291">
    <property type="entry name" value="NAD(P)-bd_dom_sf"/>
</dbReference>
<gene>
    <name evidence="3" type="ORF">A2W54_02455</name>
</gene>
<dbReference type="EMBL" id="MFHI01000016">
    <property type="protein sequence ID" value="OGF78895.1"/>
    <property type="molecule type" value="Genomic_DNA"/>
</dbReference>
<evidence type="ECO:0000259" key="2">
    <source>
        <dbReference type="Pfam" id="PF08546"/>
    </source>
</evidence>
<dbReference type="InterPro" id="IPR013332">
    <property type="entry name" value="KPR_N"/>
</dbReference>
<dbReference type="InterPro" id="IPR013328">
    <property type="entry name" value="6PGD_dom2"/>
</dbReference>
<protein>
    <recommendedName>
        <fullName evidence="5">2-dehydropantoate 2-reductase</fullName>
    </recommendedName>
</protein>
<dbReference type="PANTHER" id="PTHR21708:SF26">
    <property type="entry name" value="2-DEHYDROPANTOATE 2-REDUCTASE"/>
    <property type="match status" value="1"/>
</dbReference>
<comment type="caution">
    <text evidence="3">The sequence shown here is derived from an EMBL/GenBank/DDBJ whole genome shotgun (WGS) entry which is preliminary data.</text>
</comment>
<dbReference type="Gene3D" id="1.10.1040.10">
    <property type="entry name" value="N-(1-d-carboxylethyl)-l-norvaline Dehydrogenase, domain 2"/>
    <property type="match status" value="1"/>
</dbReference>
<evidence type="ECO:0000313" key="3">
    <source>
        <dbReference type="EMBL" id="OGF78895.1"/>
    </source>
</evidence>